<organism evidence="1 2">
    <name type="scientific">Exidia glandulosa HHB12029</name>
    <dbReference type="NCBI Taxonomy" id="1314781"/>
    <lineage>
        <taxon>Eukaryota</taxon>
        <taxon>Fungi</taxon>
        <taxon>Dikarya</taxon>
        <taxon>Basidiomycota</taxon>
        <taxon>Agaricomycotina</taxon>
        <taxon>Agaricomycetes</taxon>
        <taxon>Auriculariales</taxon>
        <taxon>Exidiaceae</taxon>
        <taxon>Exidia</taxon>
    </lineage>
</organism>
<evidence type="ECO:0000313" key="1">
    <source>
        <dbReference type="EMBL" id="KZV86190.1"/>
    </source>
</evidence>
<keyword evidence="2" id="KW-1185">Reference proteome</keyword>
<accession>A0A165E6P2</accession>
<dbReference type="AlphaFoldDB" id="A0A165E6P2"/>
<reference evidence="1 2" key="1">
    <citation type="journal article" date="2016" name="Mol. Biol. Evol.">
        <title>Comparative Genomics of Early-Diverging Mushroom-Forming Fungi Provides Insights into the Origins of Lignocellulose Decay Capabilities.</title>
        <authorList>
            <person name="Nagy L.G."/>
            <person name="Riley R."/>
            <person name="Tritt A."/>
            <person name="Adam C."/>
            <person name="Daum C."/>
            <person name="Floudas D."/>
            <person name="Sun H."/>
            <person name="Yadav J.S."/>
            <person name="Pangilinan J."/>
            <person name="Larsson K.H."/>
            <person name="Matsuura K."/>
            <person name="Barry K."/>
            <person name="Labutti K."/>
            <person name="Kuo R."/>
            <person name="Ohm R.A."/>
            <person name="Bhattacharya S.S."/>
            <person name="Shirouzu T."/>
            <person name="Yoshinaga Y."/>
            <person name="Martin F.M."/>
            <person name="Grigoriev I.V."/>
            <person name="Hibbett D.S."/>
        </authorList>
    </citation>
    <scope>NUCLEOTIDE SEQUENCE [LARGE SCALE GENOMIC DNA]</scope>
    <source>
        <strain evidence="1 2">HHB12029</strain>
    </source>
</reference>
<dbReference type="EMBL" id="KV426163">
    <property type="protein sequence ID" value="KZV86190.1"/>
    <property type="molecule type" value="Genomic_DNA"/>
</dbReference>
<gene>
    <name evidence="1" type="ORF">EXIGLDRAFT_840944</name>
</gene>
<evidence type="ECO:0000313" key="2">
    <source>
        <dbReference type="Proteomes" id="UP000077266"/>
    </source>
</evidence>
<sequence length="366" mass="41351">MAGATDLPPELVLQILEHTRPDSHRSLDWVNPNCASLATYALICRAWRSASQVALFRIIRVVDGRAVGTAYKSLISALNTRPDLARAVEKLEVGLRSTPDLMPIARAVSLCLNLRHFSVVAQYWEDPVVGFRPAELALLEERRTNVTHLTARMFATESEECQIVPQLLRVWPAIRYVELRGRGPVLTTLPPMLRELRLPSSYRCRADSAPHLRTLVVHASRLVDFENTWSTIRRLQLIIESPDMTVLGLWNHLSRVAQLDAVDELILSTDRLWPGLLDALPPNLVDLGLLLRVVLSRAEELGTLVCELRRRGAAPRLRTLTVYSIEPLDHYELGRFEVLGRSCQLAGIQLHSSLYSDLWDVPLQYF</sequence>
<name>A0A165E6P2_EXIGL</name>
<protein>
    <recommendedName>
        <fullName evidence="3">F-box domain-containing protein</fullName>
    </recommendedName>
</protein>
<dbReference type="InParanoid" id="A0A165E6P2"/>
<proteinExistence type="predicted"/>
<evidence type="ECO:0008006" key="3">
    <source>
        <dbReference type="Google" id="ProtNLM"/>
    </source>
</evidence>
<dbReference type="Proteomes" id="UP000077266">
    <property type="component" value="Unassembled WGS sequence"/>
</dbReference>
<dbReference type="OrthoDB" id="270763at2759"/>